<dbReference type="EMBL" id="CAUJNA010001480">
    <property type="protein sequence ID" value="CAJ1387212.1"/>
    <property type="molecule type" value="Genomic_DNA"/>
</dbReference>
<protein>
    <submittedName>
        <fullName evidence="1">Uncharacterized protein</fullName>
    </submittedName>
</protein>
<evidence type="ECO:0000313" key="2">
    <source>
        <dbReference type="Proteomes" id="UP001178507"/>
    </source>
</evidence>
<keyword evidence="2" id="KW-1185">Reference proteome</keyword>
<dbReference type="AlphaFoldDB" id="A0AA36N1D9"/>
<name>A0AA36N1D9_9DINO</name>
<dbReference type="Proteomes" id="UP001178507">
    <property type="component" value="Unassembled WGS sequence"/>
</dbReference>
<comment type="caution">
    <text evidence="1">The sequence shown here is derived from an EMBL/GenBank/DDBJ whole genome shotgun (WGS) entry which is preliminary data.</text>
</comment>
<organism evidence="1 2">
    <name type="scientific">Effrenium voratum</name>
    <dbReference type="NCBI Taxonomy" id="2562239"/>
    <lineage>
        <taxon>Eukaryota</taxon>
        <taxon>Sar</taxon>
        <taxon>Alveolata</taxon>
        <taxon>Dinophyceae</taxon>
        <taxon>Suessiales</taxon>
        <taxon>Symbiodiniaceae</taxon>
        <taxon>Effrenium</taxon>
    </lineage>
</organism>
<reference evidence="1" key="1">
    <citation type="submission" date="2023-08" db="EMBL/GenBank/DDBJ databases">
        <authorList>
            <person name="Chen Y."/>
            <person name="Shah S."/>
            <person name="Dougan E. K."/>
            <person name="Thang M."/>
            <person name="Chan C."/>
        </authorList>
    </citation>
    <scope>NUCLEOTIDE SEQUENCE</scope>
</reference>
<evidence type="ECO:0000313" key="1">
    <source>
        <dbReference type="EMBL" id="CAJ1387212.1"/>
    </source>
</evidence>
<sequence length="60" mass="6937">MEFFKEHAVKDKTDTEIVKVVIGWDIDEWRENISRLKASAVCGFVLLLPVTPQTPLRRIP</sequence>
<proteinExistence type="predicted"/>
<accession>A0AA36N1D9</accession>
<gene>
    <name evidence="1" type="ORF">EVOR1521_LOCUS13334</name>
</gene>